<gene>
    <name evidence="1" type="ORF">ABT39_MTgene277</name>
</gene>
<name>A0A101M3J5_PICGL</name>
<sequence length="45" mass="5160">MLPLMLLPMPLFLLVPLMLLMALVHKLTLSPVHLYLPLLPPLLWC</sequence>
<keyword evidence="1" id="KW-0496">Mitochondrion</keyword>
<reference evidence="1" key="1">
    <citation type="journal article" date="2015" name="Genome Biol. Evol.">
        <title>Organellar Genomes of White Spruce (Picea glauca): Assembly and Annotation.</title>
        <authorList>
            <person name="Jackman S.D."/>
            <person name="Warren R.L."/>
            <person name="Gibb E.A."/>
            <person name="Vandervalk B.P."/>
            <person name="Mohamadi H."/>
            <person name="Chu J."/>
            <person name="Raymond A."/>
            <person name="Pleasance S."/>
            <person name="Coope R."/>
            <person name="Wildung M.R."/>
            <person name="Ritland C.E."/>
            <person name="Bousquet J."/>
            <person name="Jones S.J."/>
            <person name="Bohlmann J."/>
            <person name="Birol I."/>
        </authorList>
    </citation>
    <scope>NUCLEOTIDE SEQUENCE [LARGE SCALE GENOMIC DNA]</scope>
    <source>
        <tissue evidence="1">Flushing bud</tissue>
    </source>
</reference>
<evidence type="ECO:0000313" key="1">
    <source>
        <dbReference type="EMBL" id="KUM50434.1"/>
    </source>
</evidence>
<accession>A0A101M3J5</accession>
<dbReference type="EMBL" id="LKAM01000001">
    <property type="protein sequence ID" value="KUM50434.1"/>
    <property type="molecule type" value="Genomic_DNA"/>
</dbReference>
<organism evidence="1">
    <name type="scientific">Picea glauca</name>
    <name type="common">White spruce</name>
    <name type="synonym">Pinus glauca</name>
    <dbReference type="NCBI Taxonomy" id="3330"/>
    <lineage>
        <taxon>Eukaryota</taxon>
        <taxon>Viridiplantae</taxon>
        <taxon>Streptophyta</taxon>
        <taxon>Embryophyta</taxon>
        <taxon>Tracheophyta</taxon>
        <taxon>Spermatophyta</taxon>
        <taxon>Pinopsida</taxon>
        <taxon>Pinidae</taxon>
        <taxon>Conifers I</taxon>
        <taxon>Pinales</taxon>
        <taxon>Pinaceae</taxon>
        <taxon>Picea</taxon>
    </lineage>
</organism>
<protein>
    <submittedName>
        <fullName evidence="1">Uncharacterized protein</fullName>
    </submittedName>
</protein>
<geneLocation type="mitochondrion" evidence="1"/>
<proteinExistence type="predicted"/>
<comment type="caution">
    <text evidence="1">The sequence shown here is derived from an EMBL/GenBank/DDBJ whole genome shotgun (WGS) entry which is preliminary data.</text>
</comment>
<dbReference type="AlphaFoldDB" id="A0A101M3J5"/>